<reference evidence="6" key="3">
    <citation type="submission" date="2025-09" db="UniProtKB">
        <authorList>
            <consortium name="Ensembl"/>
        </authorList>
    </citation>
    <scope>IDENTIFICATION</scope>
</reference>
<dbReference type="FunFam" id="2.20.100.10:FF:000091">
    <property type="entry name" value="Somatomedin B and thrombospondin type 1 domain containing"/>
    <property type="match status" value="1"/>
</dbReference>
<proteinExistence type="predicted"/>
<evidence type="ECO:0000256" key="4">
    <source>
        <dbReference type="SAM" id="MobiDB-lite"/>
    </source>
</evidence>
<dbReference type="STRING" id="9483.ENSCJAP00000052800"/>
<keyword evidence="3" id="KW-0325">Glycoprotein</keyword>
<dbReference type="PANTHER" id="PTHR20920:SF2">
    <property type="entry name" value="SOMATOMEDIN-B AND THROMBOSPONDIN TYPE-1 DOMAIN-CONTAINING PROTEIN"/>
    <property type="match status" value="1"/>
</dbReference>
<feature type="region of interest" description="Disordered" evidence="4">
    <location>
        <begin position="1"/>
        <end position="74"/>
    </location>
</feature>
<dbReference type="Ensembl" id="ENSCJAT00000078797.3">
    <property type="protein sequence ID" value="ENSCJAP00000052800.1"/>
    <property type="gene ID" value="ENSCJAG00000040235.3"/>
</dbReference>
<dbReference type="SMART" id="SM00209">
    <property type="entry name" value="TSP1"/>
    <property type="match status" value="1"/>
</dbReference>
<dbReference type="PANTHER" id="PTHR20920">
    <property type="entry name" value="RPE-SPONDIN"/>
    <property type="match status" value="1"/>
</dbReference>
<keyword evidence="7" id="KW-1185">Reference proteome</keyword>
<dbReference type="InterPro" id="IPR001212">
    <property type="entry name" value="Somatomedin_B_dom"/>
</dbReference>
<dbReference type="Pfam" id="PF25031">
    <property type="entry name" value="SBSPON_C"/>
    <property type="match status" value="1"/>
</dbReference>
<dbReference type="AlphaFoldDB" id="A0A2R8P0V2"/>
<dbReference type="Bgee" id="ENSCJAG00000040235">
    <property type="expression patterns" value="Expressed in kidney and 3 other cell types or tissues"/>
</dbReference>
<accession>A0A2R8P0V2</accession>
<dbReference type="OMA" id="XPAFITT"/>
<dbReference type="InterPro" id="IPR044004">
    <property type="entry name" value="TSP1_spondin_dom"/>
</dbReference>
<evidence type="ECO:0000256" key="3">
    <source>
        <dbReference type="ARBA" id="ARBA00023180"/>
    </source>
</evidence>
<dbReference type="InterPro" id="IPR039942">
    <property type="entry name" value="SBSPO"/>
</dbReference>
<dbReference type="Proteomes" id="UP000008225">
    <property type="component" value="Chromosome 16"/>
</dbReference>
<dbReference type="Gene3D" id="2.20.100.10">
    <property type="entry name" value="Thrombospondin type-1 (TSP1) repeat"/>
    <property type="match status" value="1"/>
</dbReference>
<reference evidence="6" key="1">
    <citation type="submission" date="2009-03" db="EMBL/GenBank/DDBJ databases">
        <authorList>
            <person name="Warren W."/>
            <person name="Ye L."/>
            <person name="Minx P."/>
            <person name="Worley K."/>
            <person name="Gibbs R."/>
            <person name="Wilson R.K."/>
        </authorList>
    </citation>
    <scope>NUCLEOTIDE SEQUENCE [LARGE SCALE GENOMIC DNA]</scope>
</reference>
<dbReference type="InParanoid" id="A0A2R8P0V2"/>
<dbReference type="PROSITE" id="PS50092">
    <property type="entry name" value="TSP1"/>
    <property type="match status" value="1"/>
</dbReference>
<reference evidence="6" key="2">
    <citation type="submission" date="2025-08" db="UniProtKB">
        <authorList>
            <consortium name="Ensembl"/>
        </authorList>
    </citation>
    <scope>IDENTIFICATION</scope>
</reference>
<dbReference type="InterPro" id="IPR036024">
    <property type="entry name" value="Somatomedin_B-like_dom_sf"/>
</dbReference>
<dbReference type="PROSITE" id="PS50958">
    <property type="entry name" value="SMB_2"/>
    <property type="match status" value="1"/>
</dbReference>
<dbReference type="GeneTree" id="ENSGT00390000008325"/>
<dbReference type="SUPFAM" id="SSF82895">
    <property type="entry name" value="TSP-1 type 1 repeat"/>
    <property type="match status" value="1"/>
</dbReference>
<dbReference type="InterPro" id="IPR000884">
    <property type="entry name" value="TSP1_rpt"/>
</dbReference>
<evidence type="ECO:0000313" key="6">
    <source>
        <dbReference type="Ensembl" id="ENSCJAP00000052800.1"/>
    </source>
</evidence>
<dbReference type="InterPro" id="IPR056801">
    <property type="entry name" value="SBSPON_C"/>
</dbReference>
<dbReference type="FunCoup" id="A0A2R8P0V2">
    <property type="interactions" value="27"/>
</dbReference>
<evidence type="ECO:0000256" key="1">
    <source>
        <dbReference type="ARBA" id="ARBA00022729"/>
    </source>
</evidence>
<sequence>MWPPRPGSWLCPGTASPRPPAPAFPFLAPRRSPGWGWGAGWQRGAGGAGSLDFGRVPGTAAPSPPGQGQPRHPPGLRWARCQGWGGAAWRAGAGRRAGLGCASLAAHADPRPRPAEEQSACPKGLWRSGAARALAMRTLWMALCALARLWPGAQAGCVEAGRCCPGRDPACFARGWRLDRVYGTCFCDQACRLTGDCCFDYDRACPARPCFVGEWSPWSGCADQCKPTTRVRRRSVQQEPQNGGAPCPPLEERAGCLEYSTPQGQDCGHSYVPAFITTSAFNKERTRQAVSPRWSTHAEDAGYCVEFKTESLTPHCAVENRPLTRWMQYLREGYTVCVDCQPPAMNSVSLRCSGDGLDSDGNQTLHWQAIGNPRCQGTWKKVRRVDQCSCPAVHSFIFI</sequence>
<evidence type="ECO:0000259" key="5">
    <source>
        <dbReference type="PROSITE" id="PS50958"/>
    </source>
</evidence>
<dbReference type="PROSITE" id="PS00524">
    <property type="entry name" value="SMB_1"/>
    <property type="match status" value="1"/>
</dbReference>
<gene>
    <name evidence="6" type="primary">SBSPON</name>
</gene>
<name>A0A2R8P0V2_CALJA</name>
<feature type="compositionally biased region" description="Gly residues" evidence="4">
    <location>
        <begin position="35"/>
        <end position="49"/>
    </location>
</feature>
<keyword evidence="2" id="KW-1015">Disulfide bond</keyword>
<evidence type="ECO:0000313" key="7">
    <source>
        <dbReference type="Proteomes" id="UP000008225"/>
    </source>
</evidence>
<feature type="compositionally biased region" description="Low complexity" evidence="4">
    <location>
        <begin position="24"/>
        <end position="34"/>
    </location>
</feature>
<dbReference type="Pfam" id="PF19028">
    <property type="entry name" value="TSP1_spondin"/>
    <property type="match status" value="1"/>
</dbReference>
<dbReference type="InterPro" id="IPR036383">
    <property type="entry name" value="TSP1_rpt_sf"/>
</dbReference>
<protein>
    <submittedName>
        <fullName evidence="6">Somatomedin B and thrombospondin type 1 domain containing</fullName>
    </submittedName>
</protein>
<feature type="compositionally biased region" description="Pro residues" evidence="4">
    <location>
        <begin position="62"/>
        <end position="73"/>
    </location>
</feature>
<organism evidence="6 7">
    <name type="scientific">Callithrix jacchus</name>
    <name type="common">White-tufted-ear marmoset</name>
    <name type="synonym">Simia Jacchus</name>
    <dbReference type="NCBI Taxonomy" id="9483"/>
    <lineage>
        <taxon>Eukaryota</taxon>
        <taxon>Metazoa</taxon>
        <taxon>Chordata</taxon>
        <taxon>Craniata</taxon>
        <taxon>Vertebrata</taxon>
        <taxon>Euteleostomi</taxon>
        <taxon>Mammalia</taxon>
        <taxon>Eutheria</taxon>
        <taxon>Euarchontoglires</taxon>
        <taxon>Primates</taxon>
        <taxon>Haplorrhini</taxon>
        <taxon>Platyrrhini</taxon>
        <taxon>Cebidae</taxon>
        <taxon>Callitrichinae</taxon>
        <taxon>Callithrix</taxon>
        <taxon>Callithrix</taxon>
    </lineage>
</organism>
<dbReference type="SUPFAM" id="SSF90188">
    <property type="entry name" value="Somatomedin B domain"/>
    <property type="match status" value="1"/>
</dbReference>
<evidence type="ECO:0000256" key="2">
    <source>
        <dbReference type="ARBA" id="ARBA00023157"/>
    </source>
</evidence>
<keyword evidence="1" id="KW-0732">Signal</keyword>
<feature type="domain" description="SMB" evidence="5">
    <location>
        <begin position="159"/>
        <end position="210"/>
    </location>
</feature>